<comment type="similarity">
    <text evidence="2">Belongs to the cytochrome c oxidase subunit 2 family.</text>
</comment>
<keyword evidence="10 14" id="KW-0472">Membrane</keyword>
<dbReference type="InterPro" id="IPR008972">
    <property type="entry name" value="Cupredoxin"/>
</dbReference>
<dbReference type="InterPro" id="IPR045187">
    <property type="entry name" value="CcO_II"/>
</dbReference>
<comment type="catalytic activity">
    <reaction evidence="13">
        <text>4 Fe(II)-[cytochrome c] + O2 + 8 H(+)(in) = 4 Fe(III)-[cytochrome c] + 2 H2O + 4 H(+)(out)</text>
        <dbReference type="Rhea" id="RHEA:11436"/>
        <dbReference type="Rhea" id="RHEA-COMP:10350"/>
        <dbReference type="Rhea" id="RHEA-COMP:14399"/>
        <dbReference type="ChEBI" id="CHEBI:15377"/>
        <dbReference type="ChEBI" id="CHEBI:15378"/>
        <dbReference type="ChEBI" id="CHEBI:15379"/>
        <dbReference type="ChEBI" id="CHEBI:29033"/>
        <dbReference type="ChEBI" id="CHEBI:29034"/>
        <dbReference type="EC" id="7.1.1.9"/>
    </reaction>
</comment>
<dbReference type="PROSITE" id="PS00078">
    <property type="entry name" value="COX2"/>
    <property type="match status" value="1"/>
</dbReference>
<dbReference type="GO" id="GO:0005507">
    <property type="term" value="F:copper ion binding"/>
    <property type="evidence" value="ECO:0007669"/>
    <property type="project" value="InterPro"/>
</dbReference>
<feature type="chain" id="PRO_5009276296" description="Cytochrome aa3 subunit 2" evidence="15">
    <location>
        <begin position="19"/>
        <end position="234"/>
    </location>
</feature>
<keyword evidence="3" id="KW-0813">Transport</keyword>
<evidence type="ECO:0000313" key="18">
    <source>
        <dbReference type="Proteomes" id="UP000243924"/>
    </source>
</evidence>
<keyword evidence="8 14" id="KW-1133">Transmembrane helix</keyword>
<protein>
    <recommendedName>
        <fullName evidence="12">Cytochrome aa3 subunit 2</fullName>
    </recommendedName>
</protein>
<dbReference type="EMBL" id="LT629787">
    <property type="protein sequence ID" value="SDU38425.1"/>
    <property type="molecule type" value="Genomic_DNA"/>
</dbReference>
<evidence type="ECO:0000256" key="15">
    <source>
        <dbReference type="SAM" id="SignalP"/>
    </source>
</evidence>
<feature type="domain" description="Cytochrome oxidase subunit II copper A binding" evidence="16">
    <location>
        <begin position="117"/>
        <end position="229"/>
    </location>
</feature>
<dbReference type="PANTHER" id="PTHR22888">
    <property type="entry name" value="CYTOCHROME C OXIDASE, SUBUNIT II"/>
    <property type="match status" value="1"/>
</dbReference>
<comment type="function">
    <text evidence="11">Subunits I and II form the functional core of the enzyme complex. Electrons originating in cytochrome c are transferred via heme a and Cu(A) to the binuclear center formed by heme a3 and Cu(B).</text>
</comment>
<dbReference type="InterPro" id="IPR034236">
    <property type="entry name" value="CuRO_CcO_Caa3_II"/>
</dbReference>
<evidence type="ECO:0000256" key="5">
    <source>
        <dbReference type="ARBA" id="ARBA00022692"/>
    </source>
</evidence>
<evidence type="ECO:0000256" key="11">
    <source>
        <dbReference type="ARBA" id="ARBA00024688"/>
    </source>
</evidence>
<reference evidence="18" key="1">
    <citation type="submission" date="2016-10" db="EMBL/GenBank/DDBJ databases">
        <authorList>
            <person name="Varghese N."/>
            <person name="Submissions S."/>
        </authorList>
    </citation>
    <scope>NUCLEOTIDE SEQUENCE [LARGE SCALE GENOMIC DNA]</scope>
    <source>
        <strain evidence="18">CECT 8338</strain>
    </source>
</reference>
<dbReference type="Pfam" id="PF00116">
    <property type="entry name" value="COX2"/>
    <property type="match status" value="1"/>
</dbReference>
<keyword evidence="5 14" id="KW-0812">Transmembrane</keyword>
<dbReference type="CDD" id="cd04213">
    <property type="entry name" value="CuRO_CcO_Caa3_II"/>
    <property type="match status" value="1"/>
</dbReference>
<name>A0A1H2I391_9GAMM</name>
<evidence type="ECO:0000313" key="17">
    <source>
        <dbReference type="EMBL" id="SDU38425.1"/>
    </source>
</evidence>
<evidence type="ECO:0000256" key="8">
    <source>
        <dbReference type="ARBA" id="ARBA00022989"/>
    </source>
</evidence>
<evidence type="ECO:0000256" key="3">
    <source>
        <dbReference type="ARBA" id="ARBA00022448"/>
    </source>
</evidence>
<dbReference type="GO" id="GO:0016020">
    <property type="term" value="C:membrane"/>
    <property type="evidence" value="ECO:0007669"/>
    <property type="project" value="UniProtKB-SubCell"/>
</dbReference>
<keyword evidence="9" id="KW-0186">Copper</keyword>
<evidence type="ECO:0000256" key="4">
    <source>
        <dbReference type="ARBA" id="ARBA00022660"/>
    </source>
</evidence>
<keyword evidence="18" id="KW-1185">Reference proteome</keyword>
<keyword evidence="7" id="KW-0249">Electron transport</keyword>
<dbReference type="InterPro" id="IPR002429">
    <property type="entry name" value="CcO_II-like_C"/>
</dbReference>
<dbReference type="GO" id="GO:0004129">
    <property type="term" value="F:cytochrome-c oxidase activity"/>
    <property type="evidence" value="ECO:0007669"/>
    <property type="project" value="UniProtKB-EC"/>
</dbReference>
<dbReference type="InterPro" id="IPR001505">
    <property type="entry name" value="Copper_CuA"/>
</dbReference>
<dbReference type="Proteomes" id="UP000243924">
    <property type="component" value="Chromosome I"/>
</dbReference>
<feature type="signal peptide" evidence="15">
    <location>
        <begin position="1"/>
        <end position="18"/>
    </location>
</feature>
<keyword evidence="4" id="KW-0679">Respiratory chain</keyword>
<dbReference type="STRING" id="1434072.SAMN05216210_3510"/>
<evidence type="ECO:0000259" key="16">
    <source>
        <dbReference type="PROSITE" id="PS50857"/>
    </source>
</evidence>
<evidence type="ECO:0000256" key="10">
    <source>
        <dbReference type="ARBA" id="ARBA00023136"/>
    </source>
</evidence>
<dbReference type="InterPro" id="IPR014222">
    <property type="entry name" value="Cyt_c_oxidase_su2"/>
</dbReference>
<feature type="transmembrane region" description="Helical" evidence="14">
    <location>
        <begin position="41"/>
        <end position="61"/>
    </location>
</feature>
<evidence type="ECO:0000256" key="2">
    <source>
        <dbReference type="ARBA" id="ARBA00007866"/>
    </source>
</evidence>
<evidence type="ECO:0000256" key="7">
    <source>
        <dbReference type="ARBA" id="ARBA00022982"/>
    </source>
</evidence>
<evidence type="ECO:0000256" key="14">
    <source>
        <dbReference type="SAM" id="Phobius"/>
    </source>
</evidence>
<proteinExistence type="inferred from homology"/>
<dbReference type="PROSITE" id="PS50857">
    <property type="entry name" value="COX2_CUA"/>
    <property type="match status" value="1"/>
</dbReference>
<accession>A0A1H2I391</accession>
<dbReference type="GO" id="GO:0016491">
    <property type="term" value="F:oxidoreductase activity"/>
    <property type="evidence" value="ECO:0007669"/>
    <property type="project" value="InterPro"/>
</dbReference>
<evidence type="ECO:0000256" key="13">
    <source>
        <dbReference type="ARBA" id="ARBA00047816"/>
    </source>
</evidence>
<organism evidence="17 18">
    <name type="scientific">Halopseudomonas salegens</name>
    <dbReference type="NCBI Taxonomy" id="1434072"/>
    <lineage>
        <taxon>Bacteria</taxon>
        <taxon>Pseudomonadati</taxon>
        <taxon>Pseudomonadota</taxon>
        <taxon>Gammaproteobacteria</taxon>
        <taxon>Pseudomonadales</taxon>
        <taxon>Pseudomonadaceae</taxon>
        <taxon>Halopseudomonas</taxon>
    </lineage>
</organism>
<comment type="subcellular location">
    <subcellularLocation>
        <location evidence="1">Membrane</location>
        <topology evidence="1">Multi-pass membrane protein</topology>
    </subcellularLocation>
</comment>
<dbReference type="AlphaFoldDB" id="A0A1H2I391"/>
<dbReference type="PANTHER" id="PTHR22888:SF9">
    <property type="entry name" value="CYTOCHROME C OXIDASE SUBUNIT 2"/>
    <property type="match status" value="1"/>
</dbReference>
<evidence type="ECO:0000256" key="9">
    <source>
        <dbReference type="ARBA" id="ARBA00023008"/>
    </source>
</evidence>
<dbReference type="PROSITE" id="PS51257">
    <property type="entry name" value="PROKAR_LIPOPROTEIN"/>
    <property type="match status" value="1"/>
</dbReference>
<dbReference type="Gene3D" id="2.60.40.420">
    <property type="entry name" value="Cupredoxins - blue copper proteins"/>
    <property type="match status" value="1"/>
</dbReference>
<dbReference type="SUPFAM" id="SSF49503">
    <property type="entry name" value="Cupredoxins"/>
    <property type="match status" value="1"/>
</dbReference>
<evidence type="ECO:0000256" key="12">
    <source>
        <dbReference type="ARBA" id="ARBA00031399"/>
    </source>
</evidence>
<feature type="transmembrane region" description="Helical" evidence="14">
    <location>
        <begin position="82"/>
        <end position="103"/>
    </location>
</feature>
<evidence type="ECO:0000256" key="6">
    <source>
        <dbReference type="ARBA" id="ARBA00022723"/>
    </source>
</evidence>
<evidence type="ECO:0000256" key="1">
    <source>
        <dbReference type="ARBA" id="ARBA00004141"/>
    </source>
</evidence>
<keyword evidence="6" id="KW-0479">Metal-binding</keyword>
<dbReference type="GO" id="GO:0042773">
    <property type="term" value="P:ATP synthesis coupled electron transport"/>
    <property type="evidence" value="ECO:0007669"/>
    <property type="project" value="TreeGrafter"/>
</dbReference>
<dbReference type="NCBIfam" id="TIGR02866">
    <property type="entry name" value="CoxB"/>
    <property type="match status" value="1"/>
</dbReference>
<sequence>MPSRLTACTVLASSVLLAGCSGPLSTLDPAGPAAASATHIWWGMFTVASVVLLVLCSLWWYAMRRSPSELSPTRQAQLERRWIVGGGLMLPMACIGVLLLFGIPAGQRMLPLPVDSREPLVIEVTGHMWWWQVEYPEQGIGLQNVLHIPVDHPVDIHLRSADVIHAFWVPRLAGKLDAIPGRTNVLRLQASQSGEFHGQCAEFCGAGHSHMHFRVIAHEANSFGDWIKEQGSDE</sequence>
<keyword evidence="15" id="KW-0732">Signal</keyword>
<gene>
    <name evidence="17" type="ORF">SAMN05216210_3510</name>
</gene>